<dbReference type="EMBL" id="REGN01012371">
    <property type="protein sequence ID" value="RMZ95566.1"/>
    <property type="molecule type" value="Genomic_DNA"/>
</dbReference>
<reference evidence="1 2" key="1">
    <citation type="journal article" date="2018" name="Sci. Rep.">
        <title>Genomic signatures of local adaptation to the degree of environmental predictability in rotifers.</title>
        <authorList>
            <person name="Franch-Gras L."/>
            <person name="Hahn C."/>
            <person name="Garcia-Roger E.M."/>
            <person name="Carmona M.J."/>
            <person name="Serra M."/>
            <person name="Gomez A."/>
        </authorList>
    </citation>
    <scope>NUCLEOTIDE SEQUENCE [LARGE SCALE GENOMIC DNA]</scope>
    <source>
        <strain evidence="1">HYR1</strain>
    </source>
</reference>
<organism evidence="1 2">
    <name type="scientific">Brachionus plicatilis</name>
    <name type="common">Marine rotifer</name>
    <name type="synonym">Brachionus muelleri</name>
    <dbReference type="NCBI Taxonomy" id="10195"/>
    <lineage>
        <taxon>Eukaryota</taxon>
        <taxon>Metazoa</taxon>
        <taxon>Spiralia</taxon>
        <taxon>Gnathifera</taxon>
        <taxon>Rotifera</taxon>
        <taxon>Eurotatoria</taxon>
        <taxon>Monogononta</taxon>
        <taxon>Pseudotrocha</taxon>
        <taxon>Ploima</taxon>
        <taxon>Brachionidae</taxon>
        <taxon>Brachionus</taxon>
    </lineage>
</organism>
<dbReference type="AlphaFoldDB" id="A0A3M7P8Z5"/>
<evidence type="ECO:0000313" key="1">
    <source>
        <dbReference type="EMBL" id="RMZ95566.1"/>
    </source>
</evidence>
<proteinExistence type="predicted"/>
<sequence>MIPILDGFLKFMKVLVICQKKVSLLLIDFTIILCSDLINIHLSQLSNKSKFRITKFIELEFNYKTDFNNKIEINTNFFIFLS</sequence>
<name>A0A3M7P8Z5_BRAPC</name>
<dbReference type="Proteomes" id="UP000276133">
    <property type="component" value="Unassembled WGS sequence"/>
</dbReference>
<keyword evidence="2" id="KW-1185">Reference proteome</keyword>
<gene>
    <name evidence="1" type="ORF">BpHYR1_013096</name>
</gene>
<evidence type="ECO:0000313" key="2">
    <source>
        <dbReference type="Proteomes" id="UP000276133"/>
    </source>
</evidence>
<comment type="caution">
    <text evidence="1">The sequence shown here is derived from an EMBL/GenBank/DDBJ whole genome shotgun (WGS) entry which is preliminary data.</text>
</comment>
<accession>A0A3M7P8Z5</accession>
<protein>
    <submittedName>
        <fullName evidence="1">Uncharacterized protein</fullName>
    </submittedName>
</protein>